<organism evidence="2 3">
    <name type="scientific">Cavia porcellus</name>
    <name type="common">Guinea pig</name>
    <dbReference type="NCBI Taxonomy" id="10141"/>
    <lineage>
        <taxon>Eukaryota</taxon>
        <taxon>Metazoa</taxon>
        <taxon>Chordata</taxon>
        <taxon>Craniata</taxon>
        <taxon>Vertebrata</taxon>
        <taxon>Euteleostomi</taxon>
        <taxon>Mammalia</taxon>
        <taxon>Eutheria</taxon>
        <taxon>Euarchontoglires</taxon>
        <taxon>Glires</taxon>
        <taxon>Rodentia</taxon>
        <taxon>Hystricomorpha</taxon>
        <taxon>Caviidae</taxon>
        <taxon>Cavia</taxon>
    </lineage>
</organism>
<dbReference type="Ensembl" id="ENSCPOT00000046540.1">
    <property type="protein sequence ID" value="ENSCPOP00000025036.1"/>
    <property type="gene ID" value="ENSCPOG00000040302.1"/>
</dbReference>
<dbReference type="VEuPathDB" id="HostDB:ENSCPOG00000040302"/>
<dbReference type="Proteomes" id="UP000005447">
    <property type="component" value="Unassembled WGS sequence"/>
</dbReference>
<proteinExistence type="predicted"/>
<keyword evidence="3" id="KW-1185">Reference proteome</keyword>
<reference evidence="2" key="3">
    <citation type="submission" date="2025-09" db="UniProtKB">
        <authorList>
            <consortium name="Ensembl"/>
        </authorList>
    </citation>
    <scope>IDENTIFICATION</scope>
    <source>
        <strain evidence="2">2N</strain>
    </source>
</reference>
<name>A0A286XI68_CAVPO</name>
<reference evidence="2" key="2">
    <citation type="submission" date="2025-08" db="UniProtKB">
        <authorList>
            <consortium name="Ensembl"/>
        </authorList>
    </citation>
    <scope>IDENTIFICATION</scope>
    <source>
        <strain evidence="2">2N</strain>
    </source>
</reference>
<dbReference type="EMBL" id="AAKN02002045">
    <property type="status" value="NOT_ANNOTATED_CDS"/>
    <property type="molecule type" value="Genomic_DNA"/>
</dbReference>
<sequence>MAQARIQAKASEGRFCRSSSMADRSSRLLESLDQLELRRTGRVKPDCKPLDGPNPHRG</sequence>
<evidence type="ECO:0000313" key="3">
    <source>
        <dbReference type="Proteomes" id="UP000005447"/>
    </source>
</evidence>
<dbReference type="GeneTree" id="ENSGT00390000017590"/>
<dbReference type="Bgee" id="ENSCPOG00000040302">
    <property type="expression patterns" value="Expressed in heart and 13 other cell types or tissues"/>
</dbReference>
<dbReference type="AlphaFoldDB" id="A0A286XI68"/>
<protein>
    <submittedName>
        <fullName evidence="2">BAG cochaperone 2</fullName>
    </submittedName>
</protein>
<accession>A0A286XI68</accession>
<evidence type="ECO:0000313" key="2">
    <source>
        <dbReference type="Ensembl" id="ENSCPOP00000025036.1"/>
    </source>
</evidence>
<evidence type="ECO:0000256" key="1">
    <source>
        <dbReference type="SAM" id="MobiDB-lite"/>
    </source>
</evidence>
<gene>
    <name evidence="2" type="primary">BAG2</name>
</gene>
<reference evidence="3" key="1">
    <citation type="journal article" date="2011" name="Nature">
        <title>A high-resolution map of human evolutionary constraint using 29 mammals.</title>
        <authorList>
            <person name="Lindblad-Toh K."/>
            <person name="Garber M."/>
            <person name="Zuk O."/>
            <person name="Lin M.F."/>
            <person name="Parker B.J."/>
            <person name="Washietl S."/>
            <person name="Kheradpour P."/>
            <person name="Ernst J."/>
            <person name="Jordan G."/>
            <person name="Mauceli E."/>
            <person name="Ward L.D."/>
            <person name="Lowe C.B."/>
            <person name="Holloway A.K."/>
            <person name="Clamp M."/>
            <person name="Gnerre S."/>
            <person name="Alfoldi J."/>
            <person name="Beal K."/>
            <person name="Chang J."/>
            <person name="Clawson H."/>
            <person name="Cuff J."/>
            <person name="Di Palma F."/>
            <person name="Fitzgerald S."/>
            <person name="Flicek P."/>
            <person name="Guttman M."/>
            <person name="Hubisz M.J."/>
            <person name="Jaffe D.B."/>
            <person name="Jungreis I."/>
            <person name="Kent W.J."/>
            <person name="Kostka D."/>
            <person name="Lara M."/>
            <person name="Martins A.L."/>
            <person name="Massingham T."/>
            <person name="Moltke I."/>
            <person name="Raney B.J."/>
            <person name="Rasmussen M.D."/>
            <person name="Robinson J."/>
            <person name="Stark A."/>
            <person name="Vilella A.J."/>
            <person name="Wen J."/>
            <person name="Xie X."/>
            <person name="Zody M.C."/>
            <person name="Baldwin J."/>
            <person name="Bloom T."/>
            <person name="Chin C.W."/>
            <person name="Heiman D."/>
            <person name="Nicol R."/>
            <person name="Nusbaum C."/>
            <person name="Young S."/>
            <person name="Wilkinson J."/>
            <person name="Worley K.C."/>
            <person name="Kovar C.L."/>
            <person name="Muzny D.M."/>
            <person name="Gibbs R.A."/>
            <person name="Cree A."/>
            <person name="Dihn H.H."/>
            <person name="Fowler G."/>
            <person name="Jhangiani S."/>
            <person name="Joshi V."/>
            <person name="Lee S."/>
            <person name="Lewis L.R."/>
            <person name="Nazareth L.V."/>
            <person name="Okwuonu G."/>
            <person name="Santibanez J."/>
            <person name="Warren W.C."/>
            <person name="Mardis E.R."/>
            <person name="Weinstock G.M."/>
            <person name="Wilson R.K."/>
            <person name="Delehaunty K."/>
            <person name="Dooling D."/>
            <person name="Fronik C."/>
            <person name="Fulton L."/>
            <person name="Fulton B."/>
            <person name="Graves T."/>
            <person name="Minx P."/>
            <person name="Sodergren E."/>
            <person name="Birney E."/>
            <person name="Margulies E.H."/>
            <person name="Herrero J."/>
            <person name="Green E.D."/>
            <person name="Haussler D."/>
            <person name="Siepel A."/>
            <person name="Goldman N."/>
            <person name="Pollard K.S."/>
            <person name="Pedersen J.S."/>
            <person name="Lander E.S."/>
            <person name="Kellis M."/>
        </authorList>
    </citation>
    <scope>NUCLEOTIDE SEQUENCE [LARGE SCALE GENOMIC DNA]</scope>
    <source>
        <strain evidence="3">2N</strain>
    </source>
</reference>
<feature type="region of interest" description="Disordered" evidence="1">
    <location>
        <begin position="1"/>
        <end position="23"/>
    </location>
</feature>